<reference evidence="4 5" key="1">
    <citation type="submission" date="2021-03" db="EMBL/GenBank/DDBJ databases">
        <title>Complete genome of Polaribacter_sp.G4M1.</title>
        <authorList>
            <person name="Jeong S.W."/>
            <person name="Bae J.W."/>
        </authorList>
    </citation>
    <scope>NUCLEOTIDE SEQUENCE [LARGE SCALE GENOMIC DNA]</scope>
    <source>
        <strain evidence="4 5">G4M1</strain>
    </source>
</reference>
<dbReference type="Gene3D" id="2.40.128.600">
    <property type="match status" value="1"/>
</dbReference>
<feature type="signal peptide" evidence="1">
    <location>
        <begin position="1"/>
        <end position="20"/>
    </location>
</feature>
<dbReference type="Pfam" id="PF11954">
    <property type="entry name" value="DUF3471"/>
    <property type="match status" value="1"/>
</dbReference>
<dbReference type="Pfam" id="PF00144">
    <property type="entry name" value="Beta-lactamase"/>
    <property type="match status" value="1"/>
</dbReference>
<dbReference type="Proteomes" id="UP000663935">
    <property type="component" value="Chromosome"/>
</dbReference>
<name>A0ABX7SS71_9FLAO</name>
<gene>
    <name evidence="4" type="ORF">JL193_08795</name>
</gene>
<feature type="chain" id="PRO_5046248206" evidence="1">
    <location>
        <begin position="21"/>
        <end position="516"/>
    </location>
</feature>
<dbReference type="InterPro" id="IPR021860">
    <property type="entry name" value="Peptidase_S12_Pab87-rel_C"/>
</dbReference>
<dbReference type="PANTHER" id="PTHR46825:SF15">
    <property type="entry name" value="BETA-LACTAMASE-RELATED DOMAIN-CONTAINING PROTEIN"/>
    <property type="match status" value="1"/>
</dbReference>
<dbReference type="RefSeq" id="WP_207970454.1">
    <property type="nucleotide sequence ID" value="NZ_CP071795.1"/>
</dbReference>
<evidence type="ECO:0000313" key="5">
    <source>
        <dbReference type="Proteomes" id="UP000663935"/>
    </source>
</evidence>
<dbReference type="InterPro" id="IPR001466">
    <property type="entry name" value="Beta-lactam-related"/>
</dbReference>
<dbReference type="SUPFAM" id="SSF56601">
    <property type="entry name" value="beta-lactamase/transpeptidase-like"/>
    <property type="match status" value="1"/>
</dbReference>
<sequence>MKFIKRFIFAFLLSSTFLTAQIKDKKLDKLIQETLTTFDVPGISVGILKDGEIVYAKGFGVRSLTTKKDMNENTLVGVASNSKGFTCFALAMMVDAGKLNWDDKVRKHIPEFQLYDAWVTQEFTVRDLVTHRSGMALGAGDLMFFPEGNDFTVTDVIDNVKHLKPESSFRSKFAYNNNMFIIAGEVLKRVSGLSWEEFIEQKIMKPVGMNNSKASYNRVTNRTNIIDAHTRTEGKVVQIPHDWSETANAAGGIVSNVKDMLTWAKFLMNDAVTEDGKRLLSSKQFHELWQLQTPLKVGKNDWYDSNFRGYGLGWFLTDVKGGYKQVYHTGGLLGTVTQFTMIPDLNLGIIVLTNQMNGNAFNTITNTIKDSYLGYEDRNWLQTYGNKNAQYLKYNDSIKASVYNKVALAKTNKSLPKPSQIVGTYNDAWFGDVIISFDGTTYTIKSKRSTDIIGELLPYNYTTYVAKWNNRSFDADVFVNFMFDEKGNAKSATMKFIAPITDFSFDFEHLNLKKVN</sequence>
<dbReference type="InterPro" id="IPR012338">
    <property type="entry name" value="Beta-lactam/transpept-like"/>
</dbReference>
<feature type="domain" description="Peptidase S12 Pab87-related C-terminal" evidence="3">
    <location>
        <begin position="421"/>
        <end position="514"/>
    </location>
</feature>
<accession>A0ABX7SS71</accession>
<dbReference type="EMBL" id="CP071795">
    <property type="protein sequence ID" value="QTD36263.1"/>
    <property type="molecule type" value="Genomic_DNA"/>
</dbReference>
<keyword evidence="5" id="KW-1185">Reference proteome</keyword>
<evidence type="ECO:0000256" key="1">
    <source>
        <dbReference type="SAM" id="SignalP"/>
    </source>
</evidence>
<dbReference type="PANTHER" id="PTHR46825">
    <property type="entry name" value="D-ALANYL-D-ALANINE-CARBOXYPEPTIDASE/ENDOPEPTIDASE AMPH"/>
    <property type="match status" value="1"/>
</dbReference>
<organism evidence="4 5">
    <name type="scientific">Polaribacter batillariae</name>
    <dbReference type="NCBI Taxonomy" id="2808900"/>
    <lineage>
        <taxon>Bacteria</taxon>
        <taxon>Pseudomonadati</taxon>
        <taxon>Bacteroidota</taxon>
        <taxon>Flavobacteriia</taxon>
        <taxon>Flavobacteriales</taxon>
        <taxon>Flavobacteriaceae</taxon>
    </lineage>
</organism>
<feature type="domain" description="Beta-lactamase-related" evidence="2">
    <location>
        <begin position="27"/>
        <end position="366"/>
    </location>
</feature>
<keyword evidence="1" id="KW-0732">Signal</keyword>
<protein>
    <submittedName>
        <fullName evidence="4">Serine hydrolase</fullName>
    </submittedName>
</protein>
<evidence type="ECO:0000259" key="2">
    <source>
        <dbReference type="Pfam" id="PF00144"/>
    </source>
</evidence>
<evidence type="ECO:0000313" key="4">
    <source>
        <dbReference type="EMBL" id="QTD36263.1"/>
    </source>
</evidence>
<evidence type="ECO:0000259" key="3">
    <source>
        <dbReference type="Pfam" id="PF11954"/>
    </source>
</evidence>
<dbReference type="Gene3D" id="3.40.710.10">
    <property type="entry name" value="DD-peptidase/beta-lactamase superfamily"/>
    <property type="match status" value="1"/>
</dbReference>
<keyword evidence="4" id="KW-0378">Hydrolase</keyword>
<dbReference type="GO" id="GO:0016787">
    <property type="term" value="F:hydrolase activity"/>
    <property type="evidence" value="ECO:0007669"/>
    <property type="project" value="UniProtKB-KW"/>
</dbReference>
<proteinExistence type="predicted"/>
<dbReference type="InterPro" id="IPR050491">
    <property type="entry name" value="AmpC-like"/>
</dbReference>